<keyword evidence="5" id="KW-0812">Transmembrane</keyword>
<accession>A0A131YTE9</accession>
<dbReference type="GO" id="GO:0006493">
    <property type="term" value="P:protein O-linked glycosylation"/>
    <property type="evidence" value="ECO:0007669"/>
    <property type="project" value="TreeGrafter"/>
</dbReference>
<dbReference type="Gene3D" id="3.90.550.50">
    <property type="match status" value="1"/>
</dbReference>
<evidence type="ECO:0000313" key="12">
    <source>
        <dbReference type="EMBL" id="JAP81815.1"/>
    </source>
</evidence>
<keyword evidence="6" id="KW-0735">Signal-anchor</keyword>
<name>A0A131YTE9_RHIAP</name>
<comment type="subcellular location">
    <subcellularLocation>
        <location evidence="1 11">Golgi apparatus membrane</location>
        <topology evidence="1 11">Single-pass type II membrane protein</topology>
    </subcellularLocation>
</comment>
<dbReference type="EC" id="2.4.1.-" evidence="11"/>
<dbReference type="EMBL" id="GEDV01006742">
    <property type="protein sequence ID" value="JAP81815.1"/>
    <property type="molecule type" value="Transcribed_RNA"/>
</dbReference>
<dbReference type="GO" id="GO:0016758">
    <property type="term" value="F:hexosyltransferase activity"/>
    <property type="evidence" value="ECO:0007669"/>
    <property type="project" value="InterPro"/>
</dbReference>
<organism evidence="12">
    <name type="scientific">Rhipicephalus appendiculatus</name>
    <name type="common">Brown ear tick</name>
    <dbReference type="NCBI Taxonomy" id="34631"/>
    <lineage>
        <taxon>Eukaryota</taxon>
        <taxon>Metazoa</taxon>
        <taxon>Ecdysozoa</taxon>
        <taxon>Arthropoda</taxon>
        <taxon>Chelicerata</taxon>
        <taxon>Arachnida</taxon>
        <taxon>Acari</taxon>
        <taxon>Parasitiformes</taxon>
        <taxon>Ixodida</taxon>
        <taxon>Ixodoidea</taxon>
        <taxon>Ixodidae</taxon>
        <taxon>Rhipicephalinae</taxon>
        <taxon>Rhipicephalus</taxon>
        <taxon>Rhipicephalus</taxon>
    </lineage>
</organism>
<dbReference type="PANTHER" id="PTHR11214">
    <property type="entry name" value="BETA-1,3-N-ACETYLGLUCOSAMINYLTRANSFERASE"/>
    <property type="match status" value="1"/>
</dbReference>
<evidence type="ECO:0000256" key="8">
    <source>
        <dbReference type="ARBA" id="ARBA00023034"/>
    </source>
</evidence>
<dbReference type="AlphaFoldDB" id="A0A131YTE9"/>
<evidence type="ECO:0000256" key="4">
    <source>
        <dbReference type="ARBA" id="ARBA00022679"/>
    </source>
</evidence>
<evidence type="ECO:0000256" key="6">
    <source>
        <dbReference type="ARBA" id="ARBA00022968"/>
    </source>
</evidence>
<keyword evidence="7" id="KW-1133">Transmembrane helix</keyword>
<dbReference type="FunFam" id="3.90.550.50:FF:000001">
    <property type="entry name" value="Hexosyltransferase"/>
    <property type="match status" value="1"/>
</dbReference>
<evidence type="ECO:0000256" key="9">
    <source>
        <dbReference type="ARBA" id="ARBA00023136"/>
    </source>
</evidence>
<keyword evidence="3 11" id="KW-0328">Glycosyltransferase</keyword>
<sequence>MGFVVVFMLGATLDQEVQRKVSAEQDTHGDIVQGDFLDTYKNLTYKALMLIRWARQKCSEADFVLKVDDDMLLSVWDLAVVLNGLAGIKRSMWGCLLAHRQPFRNPDYKWYVTKEEYALHRYPDFLSGTGYLISGDAISVLDDVAQEVRFFKLEDVYLTGMVAQRAQVSRLRLAGFHNEHKPYEKPCSTPRVVTSHNWSPTALRSEWRRAIDRLDFRLCVGIKHYQMVS</sequence>
<keyword evidence="9" id="KW-0472">Membrane</keyword>
<protein>
    <recommendedName>
        <fullName evidence="11">Hexosyltransferase</fullName>
        <ecNumber evidence="11">2.4.1.-</ecNumber>
    </recommendedName>
</protein>
<evidence type="ECO:0000256" key="3">
    <source>
        <dbReference type="ARBA" id="ARBA00022676"/>
    </source>
</evidence>
<evidence type="ECO:0000256" key="1">
    <source>
        <dbReference type="ARBA" id="ARBA00004323"/>
    </source>
</evidence>
<comment type="similarity">
    <text evidence="2 11">Belongs to the glycosyltransferase 31 family.</text>
</comment>
<reference evidence="12" key="1">
    <citation type="journal article" date="2016" name="Ticks Tick Borne Dis.">
        <title>De novo assembly and annotation of the salivary gland transcriptome of Rhipicephalus appendiculatus male and female ticks during blood feeding.</title>
        <authorList>
            <person name="de Castro M.H."/>
            <person name="de Klerk D."/>
            <person name="Pienaar R."/>
            <person name="Latif A.A."/>
            <person name="Rees D.J."/>
            <person name="Mans B.J."/>
        </authorList>
    </citation>
    <scope>NUCLEOTIDE SEQUENCE</scope>
    <source>
        <tissue evidence="12">Salivary glands</tissue>
    </source>
</reference>
<dbReference type="InterPro" id="IPR002659">
    <property type="entry name" value="Glyco_trans_31"/>
</dbReference>
<proteinExistence type="inferred from homology"/>
<keyword evidence="10" id="KW-0325">Glycoprotein</keyword>
<keyword evidence="8 11" id="KW-0333">Golgi apparatus</keyword>
<evidence type="ECO:0000256" key="7">
    <source>
        <dbReference type="ARBA" id="ARBA00022989"/>
    </source>
</evidence>
<evidence type="ECO:0000256" key="11">
    <source>
        <dbReference type="RuleBase" id="RU363063"/>
    </source>
</evidence>
<evidence type="ECO:0000256" key="2">
    <source>
        <dbReference type="ARBA" id="ARBA00008661"/>
    </source>
</evidence>
<evidence type="ECO:0000256" key="10">
    <source>
        <dbReference type="ARBA" id="ARBA00023180"/>
    </source>
</evidence>
<dbReference type="PANTHER" id="PTHR11214:SF334">
    <property type="entry name" value="HEXOSYLTRANSFERASE"/>
    <property type="match status" value="1"/>
</dbReference>
<evidence type="ECO:0000256" key="5">
    <source>
        <dbReference type="ARBA" id="ARBA00022692"/>
    </source>
</evidence>
<dbReference type="GO" id="GO:0000139">
    <property type="term" value="C:Golgi membrane"/>
    <property type="evidence" value="ECO:0007669"/>
    <property type="project" value="UniProtKB-SubCell"/>
</dbReference>
<keyword evidence="4 12" id="KW-0808">Transferase</keyword>
<dbReference type="Pfam" id="PF01762">
    <property type="entry name" value="Galactosyl_T"/>
    <property type="match status" value="1"/>
</dbReference>